<dbReference type="GO" id="GO:0047804">
    <property type="term" value="F:cysteine-S-conjugate beta-lyase activity"/>
    <property type="evidence" value="ECO:0007669"/>
    <property type="project" value="UniProtKB-EC"/>
</dbReference>
<dbReference type="InterPro" id="IPR015424">
    <property type="entry name" value="PyrdxlP-dep_Trfase"/>
</dbReference>
<keyword evidence="7" id="KW-0032">Aminotransferase</keyword>
<comment type="cofactor">
    <cofactor evidence="1">
        <name>pyridoxal 5'-phosphate</name>
        <dbReference type="ChEBI" id="CHEBI:597326"/>
    </cofactor>
</comment>
<dbReference type="GO" id="GO:0030170">
    <property type="term" value="F:pyridoxal phosphate binding"/>
    <property type="evidence" value="ECO:0007669"/>
    <property type="project" value="InterPro"/>
</dbReference>
<evidence type="ECO:0000256" key="2">
    <source>
        <dbReference type="ARBA" id="ARBA00012224"/>
    </source>
</evidence>
<keyword evidence="7" id="KW-0808">Transferase</keyword>
<dbReference type="GO" id="GO:0008483">
    <property type="term" value="F:transaminase activity"/>
    <property type="evidence" value="ECO:0007669"/>
    <property type="project" value="UniProtKB-KW"/>
</dbReference>
<dbReference type="InterPro" id="IPR015422">
    <property type="entry name" value="PyrdxlP-dep_Trfase_small"/>
</dbReference>
<dbReference type="InterPro" id="IPR015421">
    <property type="entry name" value="PyrdxlP-dep_Trfase_major"/>
</dbReference>
<comment type="similarity">
    <text evidence="5">Belongs to the class-II pyridoxal-phosphate-dependent aminotransferase family. MalY/PatB cystathionine beta-lyase subfamily.</text>
</comment>
<feature type="domain" description="Aminotransferase class I/classII large" evidence="6">
    <location>
        <begin position="91"/>
        <end position="389"/>
    </location>
</feature>
<dbReference type="Pfam" id="PF00155">
    <property type="entry name" value="Aminotran_1_2"/>
    <property type="match status" value="1"/>
</dbReference>
<proteinExistence type="inferred from homology"/>
<dbReference type="InterPro" id="IPR027619">
    <property type="entry name" value="C-S_lyase_PatB-like"/>
</dbReference>
<evidence type="ECO:0000313" key="7">
    <source>
        <dbReference type="EMBL" id="HIT46637.1"/>
    </source>
</evidence>
<dbReference type="InterPro" id="IPR004839">
    <property type="entry name" value="Aminotransferase_I/II_large"/>
</dbReference>
<dbReference type="EMBL" id="DVLC01000042">
    <property type="protein sequence ID" value="HIT46637.1"/>
    <property type="molecule type" value="Genomic_DNA"/>
</dbReference>
<dbReference type="CDD" id="cd00609">
    <property type="entry name" value="AAT_like"/>
    <property type="match status" value="1"/>
</dbReference>
<evidence type="ECO:0000256" key="1">
    <source>
        <dbReference type="ARBA" id="ARBA00001933"/>
    </source>
</evidence>
<gene>
    <name evidence="7" type="ORF">IAC35_02125</name>
</gene>
<keyword evidence="4" id="KW-0456">Lyase</keyword>
<evidence type="ECO:0000259" key="6">
    <source>
        <dbReference type="Pfam" id="PF00155"/>
    </source>
</evidence>
<name>A0A9D1GP40_9BACT</name>
<dbReference type="Gene3D" id="3.90.1150.10">
    <property type="entry name" value="Aspartate Aminotransferase, domain 1"/>
    <property type="match status" value="1"/>
</dbReference>
<dbReference type="PANTHER" id="PTHR43525">
    <property type="entry name" value="PROTEIN MALY"/>
    <property type="match status" value="1"/>
</dbReference>
<reference evidence="7" key="2">
    <citation type="journal article" date="2021" name="PeerJ">
        <title>Extensive microbial diversity within the chicken gut microbiome revealed by metagenomics and culture.</title>
        <authorList>
            <person name="Gilroy R."/>
            <person name="Ravi A."/>
            <person name="Getino M."/>
            <person name="Pursley I."/>
            <person name="Horton D.L."/>
            <person name="Alikhan N.F."/>
            <person name="Baker D."/>
            <person name="Gharbi K."/>
            <person name="Hall N."/>
            <person name="Watson M."/>
            <person name="Adriaenssens E.M."/>
            <person name="Foster-Nyarko E."/>
            <person name="Jarju S."/>
            <person name="Secka A."/>
            <person name="Antonio M."/>
            <person name="Oren A."/>
            <person name="Chaudhuri R.R."/>
            <person name="La Ragione R."/>
            <person name="Hildebrand F."/>
            <person name="Pallen M.J."/>
        </authorList>
    </citation>
    <scope>NUCLEOTIDE SEQUENCE</scope>
    <source>
        <strain evidence="7">ChiHecec2B26-709</strain>
    </source>
</reference>
<protein>
    <recommendedName>
        <fullName evidence="2">cysteine-S-conjugate beta-lyase</fullName>
        <ecNumber evidence="2">4.4.1.13</ecNumber>
    </recommendedName>
</protein>
<evidence type="ECO:0000313" key="8">
    <source>
        <dbReference type="Proteomes" id="UP000886881"/>
    </source>
</evidence>
<dbReference type="EC" id="4.4.1.13" evidence="2"/>
<dbReference type="Proteomes" id="UP000886881">
    <property type="component" value="Unassembled WGS sequence"/>
</dbReference>
<dbReference type="PANTHER" id="PTHR43525:SF1">
    <property type="entry name" value="PROTEIN MALY"/>
    <property type="match status" value="1"/>
</dbReference>
<dbReference type="SUPFAM" id="SSF53383">
    <property type="entry name" value="PLP-dependent transferases"/>
    <property type="match status" value="1"/>
</dbReference>
<evidence type="ECO:0000256" key="4">
    <source>
        <dbReference type="ARBA" id="ARBA00023239"/>
    </source>
</evidence>
<dbReference type="NCBIfam" id="TIGR04350">
    <property type="entry name" value="C_S_lyase_PatB"/>
    <property type="match status" value="1"/>
</dbReference>
<reference evidence="7" key="1">
    <citation type="submission" date="2020-10" db="EMBL/GenBank/DDBJ databases">
        <authorList>
            <person name="Gilroy R."/>
        </authorList>
    </citation>
    <scope>NUCLEOTIDE SEQUENCE</scope>
    <source>
        <strain evidence="7">ChiHecec2B26-709</strain>
    </source>
</reference>
<dbReference type="Gene3D" id="3.40.640.10">
    <property type="entry name" value="Type I PLP-dependent aspartate aminotransferase-like (Major domain)"/>
    <property type="match status" value="1"/>
</dbReference>
<comment type="caution">
    <text evidence="7">The sequence shown here is derived from an EMBL/GenBank/DDBJ whole genome shotgun (WGS) entry which is preliminary data.</text>
</comment>
<sequence length="396" mass="44762">MYDFDEIIDRRGTRCLNVDTLKENFGRDDLISLWVADMDFRTPDFITDALRRRLDHPILGYPSTGGDYFRIVSDWVYGLHGWRVAPECFRYIPGIVKGFGFALRCLLSPGDKVIIQQPVYHPFREVPEACGFEVVNNPLKAVYDSDGFLRTYEMDLEAFEAMIDGRTKAMILCNPHNPGGVCFPEETLRRLADICARRGVTVISDEIHSEMLLGGRQHHPFASVSENAAQCSISFMAPTKTFNLAGVVSSYCIILNPELQKRFFSYLEANEIDYPAIFSAEATRAAYTDEGRKWRKEMLEYVEGNVEFVDSWLKDNLPQVHAVRPEASFLIWLDCRRLGLPQKELVDLFINGARLALNDGSTFGEEGAGYMRLNAGCPRGKLKTALERLAAAVKSL</sequence>
<evidence type="ECO:0000256" key="5">
    <source>
        <dbReference type="ARBA" id="ARBA00037974"/>
    </source>
</evidence>
<keyword evidence="3" id="KW-0663">Pyridoxal phosphate</keyword>
<dbReference type="InterPro" id="IPR051798">
    <property type="entry name" value="Class-II_PLP-Dep_Aminotrans"/>
</dbReference>
<dbReference type="AlphaFoldDB" id="A0A9D1GP40"/>
<organism evidence="7 8">
    <name type="scientific">Candidatus Cryptobacteroides merdipullorum</name>
    <dbReference type="NCBI Taxonomy" id="2840771"/>
    <lineage>
        <taxon>Bacteria</taxon>
        <taxon>Pseudomonadati</taxon>
        <taxon>Bacteroidota</taxon>
        <taxon>Bacteroidia</taxon>
        <taxon>Bacteroidales</taxon>
        <taxon>Candidatus Cryptobacteroides</taxon>
    </lineage>
</organism>
<evidence type="ECO:0000256" key="3">
    <source>
        <dbReference type="ARBA" id="ARBA00022898"/>
    </source>
</evidence>
<accession>A0A9D1GP40</accession>